<comment type="caution">
    <text evidence="2">The sequence shown here is derived from an EMBL/GenBank/DDBJ whole genome shotgun (WGS) entry which is preliminary data.</text>
</comment>
<sequence>MFIRPSTVLVVLLGLTALVSAGPAPVAVRSSSIDDIDKRGAPPAARSNVVVSFTSPSIRTSLPHHP</sequence>
<dbReference type="Proteomes" id="UP000823399">
    <property type="component" value="Unassembled WGS sequence"/>
</dbReference>
<name>A0A9P7F3G7_9AGAM</name>
<dbReference type="AlphaFoldDB" id="A0A9P7F3G7"/>
<reference evidence="2" key="1">
    <citation type="journal article" date="2020" name="New Phytol.">
        <title>Comparative genomics reveals dynamic genome evolution in host specialist ectomycorrhizal fungi.</title>
        <authorList>
            <person name="Lofgren L.A."/>
            <person name="Nguyen N.H."/>
            <person name="Vilgalys R."/>
            <person name="Ruytinx J."/>
            <person name="Liao H.L."/>
            <person name="Branco S."/>
            <person name="Kuo A."/>
            <person name="LaButti K."/>
            <person name="Lipzen A."/>
            <person name="Andreopoulos W."/>
            <person name="Pangilinan J."/>
            <person name="Riley R."/>
            <person name="Hundley H."/>
            <person name="Na H."/>
            <person name="Barry K."/>
            <person name="Grigoriev I.V."/>
            <person name="Stajich J.E."/>
            <person name="Kennedy P.G."/>
        </authorList>
    </citation>
    <scope>NUCLEOTIDE SEQUENCE</scope>
    <source>
        <strain evidence="2">FC423</strain>
    </source>
</reference>
<dbReference type="OrthoDB" id="10430412at2759"/>
<keyword evidence="1" id="KW-0732">Signal</keyword>
<organism evidence="2 3">
    <name type="scientific">Suillus discolor</name>
    <dbReference type="NCBI Taxonomy" id="1912936"/>
    <lineage>
        <taxon>Eukaryota</taxon>
        <taxon>Fungi</taxon>
        <taxon>Dikarya</taxon>
        <taxon>Basidiomycota</taxon>
        <taxon>Agaricomycotina</taxon>
        <taxon>Agaricomycetes</taxon>
        <taxon>Agaricomycetidae</taxon>
        <taxon>Boletales</taxon>
        <taxon>Suillineae</taxon>
        <taxon>Suillaceae</taxon>
        <taxon>Suillus</taxon>
    </lineage>
</organism>
<evidence type="ECO:0000313" key="2">
    <source>
        <dbReference type="EMBL" id="KAG2105506.1"/>
    </source>
</evidence>
<feature type="signal peptide" evidence="1">
    <location>
        <begin position="1"/>
        <end position="21"/>
    </location>
</feature>
<proteinExistence type="predicted"/>
<accession>A0A9P7F3G7</accession>
<gene>
    <name evidence="2" type="ORF">F5147DRAFT_838103</name>
</gene>
<feature type="chain" id="PRO_5040456046" evidence="1">
    <location>
        <begin position="22"/>
        <end position="66"/>
    </location>
</feature>
<keyword evidence="3" id="KW-1185">Reference proteome</keyword>
<dbReference type="EMBL" id="JABBWM010000038">
    <property type="protein sequence ID" value="KAG2105506.1"/>
    <property type="molecule type" value="Genomic_DNA"/>
</dbReference>
<evidence type="ECO:0000313" key="3">
    <source>
        <dbReference type="Proteomes" id="UP000823399"/>
    </source>
</evidence>
<evidence type="ECO:0000256" key="1">
    <source>
        <dbReference type="SAM" id="SignalP"/>
    </source>
</evidence>
<dbReference type="RefSeq" id="XP_041291260.1">
    <property type="nucleotide sequence ID" value="XM_041444128.1"/>
</dbReference>
<dbReference type="GeneID" id="64706387"/>
<protein>
    <submittedName>
        <fullName evidence="2">Uncharacterized protein</fullName>
    </submittedName>
</protein>